<reference evidence="1" key="1">
    <citation type="submission" date="2020-04" db="EMBL/GenBank/DDBJ databases">
        <authorList>
            <person name="Chiriac C."/>
            <person name="Salcher M."/>
            <person name="Ghai R."/>
            <person name="Kavagutti S V."/>
        </authorList>
    </citation>
    <scope>NUCLEOTIDE SEQUENCE</scope>
</reference>
<protein>
    <submittedName>
        <fullName evidence="1">Uncharacterized protein</fullName>
    </submittedName>
</protein>
<evidence type="ECO:0000313" key="1">
    <source>
        <dbReference type="EMBL" id="CAB4137265.1"/>
    </source>
</evidence>
<organism evidence="1">
    <name type="scientific">uncultured Caudovirales phage</name>
    <dbReference type="NCBI Taxonomy" id="2100421"/>
    <lineage>
        <taxon>Viruses</taxon>
        <taxon>Duplodnaviria</taxon>
        <taxon>Heunggongvirae</taxon>
        <taxon>Uroviricota</taxon>
        <taxon>Caudoviricetes</taxon>
        <taxon>Peduoviridae</taxon>
        <taxon>Maltschvirus</taxon>
        <taxon>Maltschvirus maltsch</taxon>
    </lineage>
</organism>
<dbReference type="EMBL" id="LR796331">
    <property type="protein sequence ID" value="CAB4137265.1"/>
    <property type="molecule type" value="Genomic_DNA"/>
</dbReference>
<sequence>MKLNQQQLDFVKTRLVSEFQDGQTSDRYWFDTDQVSLIWVSEEESWYALRPNQTWDYYTAGDVDDFVDTLSDQQLTAWILEDFGCDPEDLEEYIQDELEEAV</sequence>
<name>A0A6J5LS26_9CAUD</name>
<proteinExistence type="predicted"/>
<accession>A0A6J5LS26</accession>
<gene>
    <name evidence="1" type="ORF">UFOVP327_12</name>
</gene>